<comment type="caution">
    <text evidence="8">The sequence shown here is derived from an EMBL/GenBank/DDBJ whole genome shotgun (WGS) entry which is preliminary data.</text>
</comment>
<keyword evidence="4 6" id="KW-0472">Membrane</keyword>
<feature type="transmembrane region" description="Helical" evidence="6">
    <location>
        <begin position="151"/>
        <end position="175"/>
    </location>
</feature>
<feature type="transmembrane region" description="Helical" evidence="6">
    <location>
        <begin position="222"/>
        <end position="242"/>
    </location>
</feature>
<dbReference type="OrthoDB" id="417037at2759"/>
<dbReference type="PANTHER" id="PTHR11132">
    <property type="entry name" value="SOLUTE CARRIER FAMILY 35"/>
    <property type="match status" value="1"/>
</dbReference>
<keyword evidence="3 6" id="KW-1133">Transmembrane helix</keyword>
<reference evidence="9" key="1">
    <citation type="journal article" date="2019" name="Nat. Commun.">
        <title>Expansion of phycobilisome linker gene families in mesophilic red algae.</title>
        <authorList>
            <person name="Lee J."/>
            <person name="Kim D."/>
            <person name="Bhattacharya D."/>
            <person name="Yoon H.S."/>
        </authorList>
    </citation>
    <scope>NUCLEOTIDE SEQUENCE [LARGE SCALE GENOMIC DNA]</scope>
    <source>
        <strain evidence="9">CCMP 1328</strain>
    </source>
</reference>
<evidence type="ECO:0000256" key="1">
    <source>
        <dbReference type="ARBA" id="ARBA00004141"/>
    </source>
</evidence>
<sequence length="379" mass="41361">MVEQSDAKMTAAAELSARSPRKSTVPLYEGRTTAETVVSDSNAALQAAARRKGSDGPLTGSSPRAHALESGKKVGHSTLYSLFVLVLFNSVSVGAVFINKALLHLFNRPLTIYTSQAVTTISLVVLLRLVGFLPEVRISRTQMIQLIPCSLCNWCNVMVGLWALGLVNIPMFSTLRRLTVIFTMMSEMIELHKYPSLYVAIAVLIIAIGSVISGLSDATFSLLGYVLVFANNSFTAMYLVLIKKAMDRENPISPFVLSLYLFSFNLVPNILIWVGSGEAKLVYQMMIAKDDVIFTRPEFFPLFLSSSLSAFAITFCSVLATSVTSPLTTVVSAQAKNALQSVLGMLTKDYIPNPVNVLGLGVALIGQFMFGWAKYRENR</sequence>
<evidence type="ECO:0000313" key="8">
    <source>
        <dbReference type="EMBL" id="KAA8498030.1"/>
    </source>
</evidence>
<dbReference type="Pfam" id="PF03151">
    <property type="entry name" value="TPT"/>
    <property type="match status" value="1"/>
</dbReference>
<dbReference type="Proteomes" id="UP000324585">
    <property type="component" value="Unassembled WGS sequence"/>
</dbReference>
<evidence type="ECO:0000259" key="7">
    <source>
        <dbReference type="Pfam" id="PF03151"/>
    </source>
</evidence>
<gene>
    <name evidence="8" type="ORF">FVE85_5615</name>
</gene>
<comment type="subcellular location">
    <subcellularLocation>
        <location evidence="1">Membrane</location>
        <topology evidence="1">Multi-pass membrane protein</topology>
    </subcellularLocation>
</comment>
<feature type="domain" description="Sugar phosphate transporter" evidence="7">
    <location>
        <begin position="84"/>
        <end position="370"/>
    </location>
</feature>
<organism evidence="8 9">
    <name type="scientific">Porphyridium purpureum</name>
    <name type="common">Red alga</name>
    <name type="synonym">Porphyridium cruentum</name>
    <dbReference type="NCBI Taxonomy" id="35688"/>
    <lineage>
        <taxon>Eukaryota</taxon>
        <taxon>Rhodophyta</taxon>
        <taxon>Bangiophyceae</taxon>
        <taxon>Porphyridiales</taxon>
        <taxon>Porphyridiaceae</taxon>
        <taxon>Porphyridium</taxon>
    </lineage>
</organism>
<feature type="transmembrane region" description="Helical" evidence="6">
    <location>
        <begin position="299"/>
        <end position="320"/>
    </location>
</feature>
<feature type="transmembrane region" description="Helical" evidence="6">
    <location>
        <begin position="79"/>
        <end position="98"/>
    </location>
</feature>
<keyword evidence="2 6" id="KW-0812">Transmembrane</keyword>
<proteinExistence type="predicted"/>
<dbReference type="InterPro" id="IPR050186">
    <property type="entry name" value="TPT_transporter"/>
</dbReference>
<dbReference type="AlphaFoldDB" id="A0A5J4Z425"/>
<accession>A0A5J4Z425</accession>
<name>A0A5J4Z425_PORPP</name>
<evidence type="ECO:0000313" key="9">
    <source>
        <dbReference type="Proteomes" id="UP000324585"/>
    </source>
</evidence>
<keyword evidence="8" id="KW-0762">Sugar transport</keyword>
<feature type="transmembrane region" description="Helical" evidence="6">
    <location>
        <begin position="110"/>
        <end position="130"/>
    </location>
</feature>
<dbReference type="OMA" id="YLCTQLN"/>
<evidence type="ECO:0000256" key="6">
    <source>
        <dbReference type="SAM" id="Phobius"/>
    </source>
</evidence>
<feature type="region of interest" description="Disordered" evidence="5">
    <location>
        <begin position="1"/>
        <end position="30"/>
    </location>
</feature>
<protein>
    <submittedName>
        <fullName evidence="8">UDP-sugar transporter sqv-7</fullName>
    </submittedName>
</protein>
<dbReference type="InterPro" id="IPR004853">
    <property type="entry name" value="Sugar_P_trans_dom"/>
</dbReference>
<evidence type="ECO:0000256" key="2">
    <source>
        <dbReference type="ARBA" id="ARBA00022692"/>
    </source>
</evidence>
<evidence type="ECO:0000256" key="4">
    <source>
        <dbReference type="ARBA" id="ARBA00023136"/>
    </source>
</evidence>
<feature type="transmembrane region" description="Helical" evidence="6">
    <location>
        <begin position="254"/>
        <end position="276"/>
    </location>
</feature>
<keyword evidence="8" id="KW-0813">Transport</keyword>
<evidence type="ECO:0000256" key="5">
    <source>
        <dbReference type="SAM" id="MobiDB-lite"/>
    </source>
</evidence>
<dbReference type="EMBL" id="VRMN01000001">
    <property type="protein sequence ID" value="KAA8498030.1"/>
    <property type="molecule type" value="Genomic_DNA"/>
</dbReference>
<feature type="transmembrane region" description="Helical" evidence="6">
    <location>
        <begin position="195"/>
        <end position="215"/>
    </location>
</feature>
<keyword evidence="9" id="KW-1185">Reference proteome</keyword>
<feature type="transmembrane region" description="Helical" evidence="6">
    <location>
        <begin position="355"/>
        <end position="373"/>
    </location>
</feature>
<evidence type="ECO:0000256" key="3">
    <source>
        <dbReference type="ARBA" id="ARBA00022989"/>
    </source>
</evidence>
<dbReference type="GO" id="GO:0016020">
    <property type="term" value="C:membrane"/>
    <property type="evidence" value="ECO:0007669"/>
    <property type="project" value="UniProtKB-SubCell"/>
</dbReference>